<reference evidence="2 3" key="1">
    <citation type="submission" date="2019-01" db="EMBL/GenBank/DDBJ databases">
        <title>The genome sequence of Lactobacillus crispatus L49.</title>
        <authorList>
            <person name="Zhong J."/>
            <person name="Zhang J."/>
        </authorList>
    </citation>
    <scope>NUCLEOTIDE SEQUENCE [LARGE SCALE GENOMIC DNA]</scope>
    <source>
        <strain evidence="2 3">L49</strain>
    </source>
</reference>
<dbReference type="SUPFAM" id="SSF54106">
    <property type="entry name" value="LysM domain"/>
    <property type="match status" value="1"/>
</dbReference>
<sequence>MTDNKPLFGINSEKVTVDAPKTTKDAPEVAVNHEKTALNAQSTPKKEVKRVAKNGFDYTNCKTYTVKEGQTLLDVANEVLVAYQQLRYFNGLPKNNPVVKAGQVIYIPNQAVDVPLEG</sequence>
<dbReference type="PROSITE" id="PS51782">
    <property type="entry name" value="LYSM"/>
    <property type="match status" value="1"/>
</dbReference>
<dbReference type="Proteomes" id="UP000289808">
    <property type="component" value="Unassembled WGS sequence"/>
</dbReference>
<protein>
    <submittedName>
        <fullName evidence="2">LysM peptidoglycan-binding domain-containing protein</fullName>
    </submittedName>
</protein>
<organism evidence="2 3">
    <name type="scientific">Lactobacillus crispatus</name>
    <dbReference type="NCBI Taxonomy" id="47770"/>
    <lineage>
        <taxon>Bacteria</taxon>
        <taxon>Bacillati</taxon>
        <taxon>Bacillota</taxon>
        <taxon>Bacilli</taxon>
        <taxon>Lactobacillales</taxon>
        <taxon>Lactobacillaceae</taxon>
        <taxon>Lactobacillus</taxon>
    </lineage>
</organism>
<gene>
    <name evidence="2" type="ORF">ERD32_01355</name>
</gene>
<comment type="caution">
    <text evidence="2">The sequence shown here is derived from an EMBL/GenBank/DDBJ whole genome shotgun (WGS) entry which is preliminary data.</text>
</comment>
<dbReference type="CDD" id="cd00118">
    <property type="entry name" value="LysM"/>
    <property type="match status" value="1"/>
</dbReference>
<dbReference type="RefSeq" id="WP_101885513.1">
    <property type="nucleotide sequence ID" value="NZ_CP026503.1"/>
</dbReference>
<proteinExistence type="predicted"/>
<evidence type="ECO:0000259" key="1">
    <source>
        <dbReference type="PROSITE" id="PS51782"/>
    </source>
</evidence>
<evidence type="ECO:0000313" key="2">
    <source>
        <dbReference type="EMBL" id="RXF60043.1"/>
    </source>
</evidence>
<dbReference type="AlphaFoldDB" id="A0A4Q0LXV5"/>
<accession>A0A4Q0LXV5</accession>
<dbReference type="Pfam" id="PF01476">
    <property type="entry name" value="LysM"/>
    <property type="match status" value="1"/>
</dbReference>
<feature type="domain" description="LysM" evidence="1">
    <location>
        <begin position="62"/>
        <end position="107"/>
    </location>
</feature>
<evidence type="ECO:0000313" key="3">
    <source>
        <dbReference type="Proteomes" id="UP000289808"/>
    </source>
</evidence>
<dbReference type="Gene3D" id="3.10.350.10">
    <property type="entry name" value="LysM domain"/>
    <property type="match status" value="1"/>
</dbReference>
<dbReference type="InterPro" id="IPR036779">
    <property type="entry name" value="LysM_dom_sf"/>
</dbReference>
<dbReference type="InterPro" id="IPR018392">
    <property type="entry name" value="LysM"/>
</dbReference>
<name>A0A4Q0LXV5_9LACO</name>
<dbReference type="EMBL" id="SCLX01000005">
    <property type="protein sequence ID" value="RXF60043.1"/>
    <property type="molecule type" value="Genomic_DNA"/>
</dbReference>